<dbReference type="Proteomes" id="UP000093173">
    <property type="component" value="Unassembled WGS sequence"/>
</dbReference>
<keyword evidence="1" id="KW-1133">Transmembrane helix</keyword>
<organism evidence="2 3">
    <name type="scientific">Vibrio genomosp. F10</name>
    <dbReference type="NCBI Taxonomy" id="723171"/>
    <lineage>
        <taxon>Bacteria</taxon>
        <taxon>Pseudomonadati</taxon>
        <taxon>Pseudomonadota</taxon>
        <taxon>Gammaproteobacteria</taxon>
        <taxon>Vibrionales</taxon>
        <taxon>Vibrionaceae</taxon>
        <taxon>Vibrio</taxon>
    </lineage>
</organism>
<dbReference type="AlphaFoldDB" id="A0A1B9QXB6"/>
<proteinExistence type="predicted"/>
<comment type="caution">
    <text evidence="2">The sequence shown here is derived from an EMBL/GenBank/DDBJ whole genome shotgun (WGS) entry which is preliminary data.</text>
</comment>
<keyword evidence="1" id="KW-0812">Transmembrane</keyword>
<sequence length="61" mass="6556">MVSFHPICPITVFLALVLHTCYGKSLNVMSGFSIVSDSVIALIAIILNYAPSKVASMTLQE</sequence>
<reference evidence="3" key="1">
    <citation type="submission" date="2016-06" db="EMBL/GenBank/DDBJ databases">
        <authorList>
            <person name="Hehemann J.-H."/>
            <person name="Arevalo P."/>
            <person name="Datta M.S."/>
            <person name="Polz M.F."/>
        </authorList>
    </citation>
    <scope>NUCLEOTIDE SEQUENCE [LARGE SCALE GENOMIC DNA]</scope>
    <source>
        <strain evidence="3">9CSC122</strain>
    </source>
</reference>
<evidence type="ECO:0000313" key="3">
    <source>
        <dbReference type="Proteomes" id="UP000093173"/>
    </source>
</evidence>
<accession>A0A1B9QXB6</accession>
<evidence type="ECO:0000256" key="1">
    <source>
        <dbReference type="SAM" id="Phobius"/>
    </source>
</evidence>
<protein>
    <submittedName>
        <fullName evidence="2">Uncharacterized protein</fullName>
    </submittedName>
</protein>
<keyword evidence="1" id="KW-0472">Membrane</keyword>
<keyword evidence="3" id="KW-1185">Reference proteome</keyword>
<dbReference type="EMBL" id="MAJZ01000624">
    <property type="protein sequence ID" value="OCH74641.1"/>
    <property type="molecule type" value="Genomic_DNA"/>
</dbReference>
<evidence type="ECO:0000313" key="2">
    <source>
        <dbReference type="EMBL" id="OCH74641.1"/>
    </source>
</evidence>
<gene>
    <name evidence="2" type="ORF">A6E14_12420</name>
</gene>
<feature type="transmembrane region" description="Helical" evidence="1">
    <location>
        <begin position="33"/>
        <end position="50"/>
    </location>
</feature>
<name>A0A1B9QXB6_9VIBR</name>